<gene>
    <name evidence="3" type="ORF">SAMN03080601_02289</name>
</gene>
<dbReference type="OrthoDB" id="9803895at2"/>
<dbReference type="Gene3D" id="3.30.10.20">
    <property type="match status" value="3"/>
</dbReference>
<accession>A0A1T5HG57</accession>
<sequence length="282" mass="31418">MSRWKILLEKTLWKHIGILAGSAVVLLISIFFFLKIYTLHGQGAPVPDFTGLTEQQLQHLINSRNLRYTIIDSVHIDNMPKGVVIEQVPGAGQKVKKNRRIFFTINAWTEEQVAVPSLMDYSLRNAKVILESFGLETGDLIYIPSEYTNLVLGQHKEGKPVEPGTLVPRGSKIDLLIGRGLSSETTAVPDMIGMTLEEARRVARSVSLNIGATIYADTVATATDSLNAFVWRQNPPSQRGFQLNLGASIDVWLSIDEDLLKPDEPVELPEQEITDDFGDEFF</sequence>
<evidence type="ECO:0000313" key="3">
    <source>
        <dbReference type="EMBL" id="SKC19675.1"/>
    </source>
</evidence>
<dbReference type="AlphaFoldDB" id="A0A1T5HG57"/>
<organism evidence="3 4">
    <name type="scientific">Alkalitalea saponilacus</name>
    <dbReference type="NCBI Taxonomy" id="889453"/>
    <lineage>
        <taxon>Bacteria</taxon>
        <taxon>Pseudomonadati</taxon>
        <taxon>Bacteroidota</taxon>
        <taxon>Bacteroidia</taxon>
        <taxon>Marinilabiliales</taxon>
        <taxon>Marinilabiliaceae</taxon>
        <taxon>Alkalitalea</taxon>
    </lineage>
</organism>
<feature type="domain" description="PASTA" evidence="2">
    <location>
        <begin position="182"/>
        <end position="249"/>
    </location>
</feature>
<dbReference type="RefSeq" id="WP_079558008.1">
    <property type="nucleotide sequence ID" value="NZ_CP021904.1"/>
</dbReference>
<feature type="domain" description="PASTA" evidence="2">
    <location>
        <begin position="43"/>
        <end position="107"/>
    </location>
</feature>
<keyword evidence="1" id="KW-1133">Transmembrane helix</keyword>
<evidence type="ECO:0000256" key="1">
    <source>
        <dbReference type="SAM" id="Phobius"/>
    </source>
</evidence>
<proteinExistence type="predicted"/>
<reference evidence="3 4" key="1">
    <citation type="submission" date="2017-02" db="EMBL/GenBank/DDBJ databases">
        <authorList>
            <person name="Peterson S.W."/>
        </authorList>
    </citation>
    <scope>NUCLEOTIDE SEQUENCE [LARGE SCALE GENOMIC DNA]</scope>
    <source>
        <strain evidence="3 4">DSM 24412</strain>
    </source>
</reference>
<dbReference type="PROSITE" id="PS51178">
    <property type="entry name" value="PASTA"/>
    <property type="match status" value="3"/>
</dbReference>
<dbReference type="EMBL" id="FUYV01000013">
    <property type="protein sequence ID" value="SKC19675.1"/>
    <property type="molecule type" value="Genomic_DNA"/>
</dbReference>
<dbReference type="Proteomes" id="UP000191055">
    <property type="component" value="Unassembled WGS sequence"/>
</dbReference>
<dbReference type="CDD" id="cd06577">
    <property type="entry name" value="PASTA_pknB"/>
    <property type="match status" value="3"/>
</dbReference>
<name>A0A1T5HG57_9BACT</name>
<dbReference type="STRING" id="889453.SAMN03080601_02289"/>
<dbReference type="SUPFAM" id="SSF54184">
    <property type="entry name" value="Penicillin-binding protein 2x (pbp-2x), c-terminal domain"/>
    <property type="match status" value="1"/>
</dbReference>
<feature type="transmembrane region" description="Helical" evidence="1">
    <location>
        <begin position="12"/>
        <end position="34"/>
    </location>
</feature>
<keyword evidence="4" id="KW-1185">Reference proteome</keyword>
<keyword evidence="1" id="KW-0812">Transmembrane</keyword>
<feature type="domain" description="PASTA" evidence="2">
    <location>
        <begin position="109"/>
        <end position="179"/>
    </location>
</feature>
<protein>
    <submittedName>
        <fullName evidence="3">PASTA domain, binds beta-lactams</fullName>
    </submittedName>
</protein>
<dbReference type="SMART" id="SM00740">
    <property type="entry name" value="PASTA"/>
    <property type="match status" value="3"/>
</dbReference>
<dbReference type="InterPro" id="IPR005543">
    <property type="entry name" value="PASTA_dom"/>
</dbReference>
<keyword evidence="1" id="KW-0472">Membrane</keyword>
<evidence type="ECO:0000259" key="2">
    <source>
        <dbReference type="PROSITE" id="PS51178"/>
    </source>
</evidence>
<dbReference type="KEGG" id="asx:CDL62_02620"/>
<dbReference type="Pfam" id="PF03793">
    <property type="entry name" value="PASTA"/>
    <property type="match status" value="2"/>
</dbReference>
<evidence type="ECO:0000313" key="4">
    <source>
        <dbReference type="Proteomes" id="UP000191055"/>
    </source>
</evidence>